<sequence length="211" mass="24364">MGISERHITVETNRIQQALTSLDQWSNTWLIKANEKKTTYTIFSLSTKPQSPKLLLNNHILLPEKNPTYLGITFDQRMTWHAQIEKNKTRAKSRMAIMKKLAGTTWGADNSVLKKLYMGYVRLTLDYGISAWATVAQSNFNKINRVQNQAMRIITGGMRSTPIQEMEKTTGLQPMEDIRDSRTQKQTEKFKTVQEKFYRPYTRLDGSIIVS</sequence>
<accession>A0A0B7BQR2</accession>
<dbReference type="AlphaFoldDB" id="A0A0B7BQR2"/>
<gene>
    <name evidence="1" type="primary">ORF205928</name>
</gene>
<proteinExistence type="predicted"/>
<dbReference type="EMBL" id="HACG01048352">
    <property type="protein sequence ID" value="CEK95217.1"/>
    <property type="molecule type" value="Transcribed_RNA"/>
</dbReference>
<reference evidence="1" key="1">
    <citation type="submission" date="2014-12" db="EMBL/GenBank/DDBJ databases">
        <title>Insight into the proteome of Arion vulgaris.</title>
        <authorList>
            <person name="Aradska J."/>
            <person name="Bulat T."/>
            <person name="Smidak R."/>
            <person name="Sarate P."/>
            <person name="Gangsoo J."/>
            <person name="Sialana F."/>
            <person name="Bilban M."/>
            <person name="Lubec G."/>
        </authorList>
    </citation>
    <scope>NUCLEOTIDE SEQUENCE</scope>
    <source>
        <tissue evidence="1">Skin</tissue>
    </source>
</reference>
<evidence type="ECO:0000313" key="1">
    <source>
        <dbReference type="EMBL" id="CEK95217.1"/>
    </source>
</evidence>
<dbReference type="PANTHER" id="PTHR36688">
    <property type="entry name" value="ENDO/EXONUCLEASE/PHOSPHATASE DOMAIN-CONTAINING PROTEIN"/>
    <property type="match status" value="1"/>
</dbReference>
<protein>
    <recommendedName>
        <fullName evidence="2">Reverse transcriptase domain-containing protein</fullName>
    </recommendedName>
</protein>
<name>A0A0B7BQR2_9EUPU</name>
<organism evidence="1">
    <name type="scientific">Arion vulgaris</name>
    <dbReference type="NCBI Taxonomy" id="1028688"/>
    <lineage>
        <taxon>Eukaryota</taxon>
        <taxon>Metazoa</taxon>
        <taxon>Spiralia</taxon>
        <taxon>Lophotrochozoa</taxon>
        <taxon>Mollusca</taxon>
        <taxon>Gastropoda</taxon>
        <taxon>Heterobranchia</taxon>
        <taxon>Euthyneura</taxon>
        <taxon>Panpulmonata</taxon>
        <taxon>Eupulmonata</taxon>
        <taxon>Stylommatophora</taxon>
        <taxon>Helicina</taxon>
        <taxon>Arionoidea</taxon>
        <taxon>Arionidae</taxon>
        <taxon>Arion</taxon>
    </lineage>
</organism>
<dbReference type="InterPro" id="IPR052560">
    <property type="entry name" value="RdDP_mobile_element"/>
</dbReference>
<dbReference type="PANTHER" id="PTHR36688:SF1">
    <property type="entry name" value="ENDONUCLEASE_EXONUCLEASE_PHOSPHATASE DOMAIN-CONTAINING PROTEIN"/>
    <property type="match status" value="1"/>
</dbReference>
<evidence type="ECO:0008006" key="2">
    <source>
        <dbReference type="Google" id="ProtNLM"/>
    </source>
</evidence>